<dbReference type="STRING" id="1156394.T0QQQ3"/>
<dbReference type="EMBL" id="JH767148">
    <property type="protein sequence ID" value="EQC36240.1"/>
    <property type="molecule type" value="Genomic_DNA"/>
</dbReference>
<evidence type="ECO:0000256" key="1">
    <source>
        <dbReference type="SAM" id="MobiDB-lite"/>
    </source>
</evidence>
<organism evidence="2 3">
    <name type="scientific">Saprolegnia diclina (strain VS20)</name>
    <dbReference type="NCBI Taxonomy" id="1156394"/>
    <lineage>
        <taxon>Eukaryota</taxon>
        <taxon>Sar</taxon>
        <taxon>Stramenopiles</taxon>
        <taxon>Oomycota</taxon>
        <taxon>Saprolegniomycetes</taxon>
        <taxon>Saprolegniales</taxon>
        <taxon>Saprolegniaceae</taxon>
        <taxon>Saprolegnia</taxon>
    </lineage>
</organism>
<dbReference type="AlphaFoldDB" id="T0QQQ3"/>
<dbReference type="OrthoDB" id="79829at2759"/>
<accession>T0QQQ3</accession>
<protein>
    <submittedName>
        <fullName evidence="2">Uncharacterized protein</fullName>
    </submittedName>
</protein>
<feature type="region of interest" description="Disordered" evidence="1">
    <location>
        <begin position="67"/>
        <end position="108"/>
    </location>
</feature>
<dbReference type="eggNOG" id="ENOG502SG3Y">
    <property type="taxonomic scope" value="Eukaryota"/>
</dbReference>
<dbReference type="InParanoid" id="T0QQQ3"/>
<evidence type="ECO:0000313" key="3">
    <source>
        <dbReference type="Proteomes" id="UP000030762"/>
    </source>
</evidence>
<dbReference type="Proteomes" id="UP000030762">
    <property type="component" value="Unassembled WGS sequence"/>
</dbReference>
<proteinExistence type="predicted"/>
<dbReference type="VEuPathDB" id="FungiDB:SDRG_06347"/>
<gene>
    <name evidence="2" type="ORF">SDRG_06347</name>
</gene>
<dbReference type="RefSeq" id="XP_008610346.1">
    <property type="nucleotide sequence ID" value="XM_008612124.1"/>
</dbReference>
<keyword evidence="3" id="KW-1185">Reference proteome</keyword>
<dbReference type="GeneID" id="19947074"/>
<evidence type="ECO:0000313" key="2">
    <source>
        <dbReference type="EMBL" id="EQC36240.1"/>
    </source>
</evidence>
<name>T0QQQ3_SAPDV</name>
<sequence length="335" mass="37112">MTTTTLRAGDVQKMLEANDKMLQTWKTLLEGRPSTDKTAEYKEWHVKCVRYKEQISRSLERLAAMADDQIAKKETAPSTTTPSPRQSPPPTTSKPVAPTQSPVQAQQQQLLQQQQQALAKQQAALQQQKLQQQQQAALQQQKQQQQLQKQQQQQQQQLQQKQLQQKQAQAQAQAVQQQKTVQQPKQGATPATTPMQLNAAGFTNTADLSALFSNPSMVMANMSSLSGFQMPSTSGNATSELLFNPMDPVHQAQLNMYNFNLLQQQAFSNAQLYPGSFNPAMNTMMQYANAGFMLPTTTTANATTPANATAASTSFTFNDQDTVNNVLDDFLSQPE</sequence>
<dbReference type="OMA" id="AFAFNDQ"/>
<reference evidence="2 3" key="1">
    <citation type="submission" date="2012-04" db="EMBL/GenBank/DDBJ databases">
        <title>The Genome Sequence of Saprolegnia declina VS20.</title>
        <authorList>
            <consortium name="The Broad Institute Genome Sequencing Platform"/>
            <person name="Russ C."/>
            <person name="Nusbaum C."/>
            <person name="Tyler B."/>
            <person name="van West P."/>
            <person name="Dieguez-Uribeondo J."/>
            <person name="de Bruijn I."/>
            <person name="Tripathy S."/>
            <person name="Jiang R."/>
            <person name="Young S.K."/>
            <person name="Zeng Q."/>
            <person name="Gargeya S."/>
            <person name="Fitzgerald M."/>
            <person name="Haas B."/>
            <person name="Abouelleil A."/>
            <person name="Alvarado L."/>
            <person name="Arachchi H.M."/>
            <person name="Berlin A."/>
            <person name="Chapman S.B."/>
            <person name="Goldberg J."/>
            <person name="Griggs A."/>
            <person name="Gujja S."/>
            <person name="Hansen M."/>
            <person name="Howarth C."/>
            <person name="Imamovic A."/>
            <person name="Larimer J."/>
            <person name="McCowen C."/>
            <person name="Montmayeur A."/>
            <person name="Murphy C."/>
            <person name="Neiman D."/>
            <person name="Pearson M."/>
            <person name="Priest M."/>
            <person name="Roberts A."/>
            <person name="Saif S."/>
            <person name="Shea T."/>
            <person name="Sisk P."/>
            <person name="Sykes S."/>
            <person name="Wortman J."/>
            <person name="Nusbaum C."/>
            <person name="Birren B."/>
        </authorList>
    </citation>
    <scope>NUCLEOTIDE SEQUENCE [LARGE SCALE GENOMIC DNA]</scope>
    <source>
        <strain evidence="2 3">VS20</strain>
    </source>
</reference>